<comment type="caution">
    <text evidence="2">The sequence shown here is derived from an EMBL/GenBank/DDBJ whole genome shotgun (WGS) entry which is preliminary data.</text>
</comment>
<keyword evidence="3" id="KW-1185">Reference proteome</keyword>
<dbReference type="Proteomes" id="UP000265520">
    <property type="component" value="Unassembled WGS sequence"/>
</dbReference>
<protein>
    <submittedName>
        <fullName evidence="2">Uncharacterized protein</fullName>
    </submittedName>
</protein>
<accession>A0A392T1W0</accession>
<sequence length="73" mass="8348">EASKWDWNNSTEVNVEVEESSVPIPTSISTELEESNNEDDPLQPRMRSLQDLYETTEEVHLVCLLADTENINL</sequence>
<dbReference type="AlphaFoldDB" id="A0A392T1W0"/>
<feature type="compositionally biased region" description="Acidic residues" evidence="1">
    <location>
        <begin position="31"/>
        <end position="41"/>
    </location>
</feature>
<reference evidence="2 3" key="1">
    <citation type="journal article" date="2018" name="Front. Plant Sci.">
        <title>Red Clover (Trifolium pratense) and Zigzag Clover (T. medium) - A Picture of Genomic Similarities and Differences.</title>
        <authorList>
            <person name="Dluhosova J."/>
            <person name="Istvanek J."/>
            <person name="Nedelnik J."/>
            <person name="Repkova J."/>
        </authorList>
    </citation>
    <scope>NUCLEOTIDE SEQUENCE [LARGE SCALE GENOMIC DNA]</scope>
    <source>
        <strain evidence="3">cv. 10/8</strain>
        <tissue evidence="2">Leaf</tissue>
    </source>
</reference>
<organism evidence="2 3">
    <name type="scientific">Trifolium medium</name>
    <dbReference type="NCBI Taxonomy" id="97028"/>
    <lineage>
        <taxon>Eukaryota</taxon>
        <taxon>Viridiplantae</taxon>
        <taxon>Streptophyta</taxon>
        <taxon>Embryophyta</taxon>
        <taxon>Tracheophyta</taxon>
        <taxon>Spermatophyta</taxon>
        <taxon>Magnoliopsida</taxon>
        <taxon>eudicotyledons</taxon>
        <taxon>Gunneridae</taxon>
        <taxon>Pentapetalae</taxon>
        <taxon>rosids</taxon>
        <taxon>fabids</taxon>
        <taxon>Fabales</taxon>
        <taxon>Fabaceae</taxon>
        <taxon>Papilionoideae</taxon>
        <taxon>50 kb inversion clade</taxon>
        <taxon>NPAAA clade</taxon>
        <taxon>Hologalegina</taxon>
        <taxon>IRL clade</taxon>
        <taxon>Trifolieae</taxon>
        <taxon>Trifolium</taxon>
    </lineage>
</organism>
<evidence type="ECO:0000313" key="2">
    <source>
        <dbReference type="EMBL" id="MCI55088.1"/>
    </source>
</evidence>
<proteinExistence type="predicted"/>
<evidence type="ECO:0000313" key="3">
    <source>
        <dbReference type="Proteomes" id="UP000265520"/>
    </source>
</evidence>
<evidence type="ECO:0000256" key="1">
    <source>
        <dbReference type="SAM" id="MobiDB-lite"/>
    </source>
</evidence>
<feature type="non-terminal residue" evidence="2">
    <location>
        <position position="1"/>
    </location>
</feature>
<feature type="region of interest" description="Disordered" evidence="1">
    <location>
        <begin position="1"/>
        <end position="43"/>
    </location>
</feature>
<dbReference type="EMBL" id="LXQA010490477">
    <property type="protein sequence ID" value="MCI55088.1"/>
    <property type="molecule type" value="Genomic_DNA"/>
</dbReference>
<name>A0A392T1W0_9FABA</name>